<keyword evidence="8" id="KW-1185">Reference proteome</keyword>
<dbReference type="AlphaFoldDB" id="A0A1E5SKV9"/>
<feature type="transmembrane region" description="Helical" evidence="6">
    <location>
        <begin position="58"/>
        <end position="75"/>
    </location>
</feature>
<name>A0A1E5SKV9_9BACT</name>
<evidence type="ECO:0000256" key="3">
    <source>
        <dbReference type="ARBA" id="ARBA00022692"/>
    </source>
</evidence>
<dbReference type="InterPro" id="IPR002549">
    <property type="entry name" value="AI-2E-like"/>
</dbReference>
<feature type="transmembrane region" description="Helical" evidence="6">
    <location>
        <begin position="201"/>
        <end position="219"/>
    </location>
</feature>
<evidence type="ECO:0000313" key="8">
    <source>
        <dbReference type="Proteomes" id="UP000095552"/>
    </source>
</evidence>
<evidence type="ECO:0000256" key="4">
    <source>
        <dbReference type="ARBA" id="ARBA00022989"/>
    </source>
</evidence>
<dbReference type="EMBL" id="MDGQ01000005">
    <property type="protein sequence ID" value="OEJ99759.1"/>
    <property type="molecule type" value="Genomic_DNA"/>
</dbReference>
<dbReference type="OrthoDB" id="9793390at2"/>
<keyword evidence="5 6" id="KW-0472">Membrane</keyword>
<keyword evidence="3 6" id="KW-0812">Transmembrane</keyword>
<reference evidence="7 8" key="1">
    <citation type="submission" date="2016-08" db="EMBL/GenBank/DDBJ databases">
        <title>Draft genome of Fabibacter sp. strain SK-8.</title>
        <authorList>
            <person name="Wong S.-K."/>
            <person name="Hamasaki K."/>
            <person name="Yoshizawa S."/>
        </authorList>
    </citation>
    <scope>NUCLEOTIDE SEQUENCE [LARGE SCALE GENOMIC DNA]</scope>
    <source>
        <strain evidence="7 8">SK-8</strain>
    </source>
</reference>
<feature type="transmembrane region" description="Helical" evidence="6">
    <location>
        <begin position="225"/>
        <end position="254"/>
    </location>
</feature>
<evidence type="ECO:0000256" key="2">
    <source>
        <dbReference type="ARBA" id="ARBA00009773"/>
    </source>
</evidence>
<dbReference type="RefSeq" id="WP_069835221.1">
    <property type="nucleotide sequence ID" value="NZ_MDGQ01000005.1"/>
</dbReference>
<proteinExistence type="inferred from homology"/>
<comment type="subcellular location">
    <subcellularLocation>
        <location evidence="1">Membrane</location>
        <topology evidence="1">Multi-pass membrane protein</topology>
    </subcellularLocation>
</comment>
<feature type="transmembrane region" description="Helical" evidence="6">
    <location>
        <begin position="7"/>
        <end position="23"/>
    </location>
</feature>
<feature type="transmembrane region" description="Helical" evidence="6">
    <location>
        <begin position="261"/>
        <end position="285"/>
    </location>
</feature>
<dbReference type="STRING" id="1563681.BFP71_09330"/>
<gene>
    <name evidence="7" type="ORF">BFP71_09330</name>
</gene>
<protein>
    <submittedName>
        <fullName evidence="7">AI-2E family transporter</fullName>
    </submittedName>
</protein>
<feature type="transmembrane region" description="Helical" evidence="6">
    <location>
        <begin position="291"/>
        <end position="313"/>
    </location>
</feature>
<feature type="transmembrane region" description="Helical" evidence="6">
    <location>
        <begin position="29"/>
        <end position="46"/>
    </location>
</feature>
<evidence type="ECO:0000313" key="7">
    <source>
        <dbReference type="EMBL" id="OEJ99759.1"/>
    </source>
</evidence>
<dbReference type="GO" id="GO:0016020">
    <property type="term" value="C:membrane"/>
    <property type="evidence" value="ECO:0007669"/>
    <property type="project" value="UniProtKB-SubCell"/>
</dbReference>
<comment type="caution">
    <text evidence="7">The sequence shown here is derived from an EMBL/GenBank/DDBJ whole genome shotgun (WGS) entry which is preliminary data.</text>
</comment>
<accession>A0A1E5SKV9</accession>
<dbReference type="Proteomes" id="UP000095552">
    <property type="component" value="Unassembled WGS sequence"/>
</dbReference>
<evidence type="ECO:0000256" key="5">
    <source>
        <dbReference type="ARBA" id="ARBA00023136"/>
    </source>
</evidence>
<comment type="similarity">
    <text evidence="2">Belongs to the autoinducer-2 exporter (AI-2E) (TC 2.A.86) family.</text>
</comment>
<feature type="transmembrane region" description="Helical" evidence="6">
    <location>
        <begin position="142"/>
        <end position="162"/>
    </location>
</feature>
<keyword evidence="4 6" id="KW-1133">Transmembrane helix</keyword>
<evidence type="ECO:0000256" key="6">
    <source>
        <dbReference type="SAM" id="Phobius"/>
    </source>
</evidence>
<sequence>MNDRKTTNILLLIIVIPLVFFLFKTLSFILIPFVSSMFIALLFLPLMRWLKSKGCPKVLSLIIVVLIIATFFKLSGELIQLSSKEILSKDNAFLDQAKVKLSGLLYSIESFFGVDFLQGEDTLASFINQETISKNFAPTVGFISNTLTMTLTTAFFVLLLLAGSIDIQKILRITVLKQQFSSIKTFMKIEKDLITFIKVKFFISLFTGLGIGVSCWAFGVSFPIFWGLFAFAINFLQMVGSVISVVLLAVFSFVEIETTSILFFFVATITGVQVLFGGILEPIFMGKSFSINVITILIMLMLWGYVWGIPGLIMSIPITVFIKILLEQFESTKVIARLISGNNEGIKVKIGKL</sequence>
<evidence type="ECO:0000256" key="1">
    <source>
        <dbReference type="ARBA" id="ARBA00004141"/>
    </source>
</evidence>
<organism evidence="7 8">
    <name type="scientific">Roseivirga misakiensis</name>
    <dbReference type="NCBI Taxonomy" id="1563681"/>
    <lineage>
        <taxon>Bacteria</taxon>
        <taxon>Pseudomonadati</taxon>
        <taxon>Bacteroidota</taxon>
        <taxon>Cytophagia</taxon>
        <taxon>Cytophagales</taxon>
        <taxon>Roseivirgaceae</taxon>
        <taxon>Roseivirga</taxon>
    </lineage>
</organism>
<dbReference type="Pfam" id="PF01594">
    <property type="entry name" value="AI-2E_transport"/>
    <property type="match status" value="1"/>
</dbReference>